<dbReference type="PROSITE" id="PS51704">
    <property type="entry name" value="GP_PDE"/>
    <property type="match status" value="2"/>
</dbReference>
<dbReference type="EC" id="3.1.4.46" evidence="2"/>
<dbReference type="RefSeq" id="XP_024364660.1">
    <property type="nucleotide sequence ID" value="XM_024508892.2"/>
</dbReference>
<feature type="domain" description="GP-PDE" evidence="8">
    <location>
        <begin position="1"/>
        <end position="259"/>
    </location>
</feature>
<keyword evidence="3" id="KW-0732">Signal</keyword>
<keyword evidence="4" id="KW-0319">Glycerol metabolism</keyword>
<dbReference type="GeneID" id="112276983"/>
<sequence>MISKDNFGICRPGFFLEMSTNTTSYPATAKRSTYSGYGQNLTGYFANDFTLAELLTVTGMRTSNARPPIFTQETLAAPENVSQIAAEFGVATWINVEFPEFFQEYPAPNSLLSYLTSFLKTNKVQYLSVTNSSILKLIAPTNGTRLVLKLLDYDGLVDPLFQNLTDIATYAQGVLVPNSYVIPKNFTGYGVYEGQATTAVQDAHKAGLEIFVYGFANDRQPYIYNYSKDPVLEVLSYVGDSFTADGIVTDFPNTAATAIHCYPDGFDKPSTIQASTPKLTNPIIIAEDGASGDLPGSTMAAYLKAIDDGADYIECKVQITSDGVPICRDGENLLNNTNIGSSQAKLEKYYTAYPDFGYGVFSFDVPSTEIQNLRGIISRPNNSTSRDPANDGKESILTLKEFLNLSKIYTNTGLYVNVQNAYKVYRLKNLDMVSAVATALAVADLTNAGDKVLLASEDTSALNAFQEVIPNVRLVYVIANNEMDYSVPREVLKEIKKYADTVHIYRSFIDRIDPYTYFVNKMTSVVQEAKALNMTVFYASISNEYLNLAFDYRADPHLKMYYLLQELQSNGKSLLDGFLTVYPATVYNFLNNNYCYRTLGGATNRSMSGRNDPIYRVYPDATAIWYIPPAFPVLNVTQGPVSYGNVVNATPPAPPPKPSSSPSLGSNLPFTLLASAVLIFILNFTLQQVIIDG</sequence>
<accession>A0A7I4D4R6</accession>
<dbReference type="EnsemblPlants" id="Pp3c2_26540V3.4">
    <property type="protein sequence ID" value="Pp3c2_26540V3.4"/>
    <property type="gene ID" value="Pp3c2_26540"/>
</dbReference>
<dbReference type="PANTHER" id="PTHR43620">
    <property type="entry name" value="GLYCEROPHOSPHORYL DIESTER PHOSPHODIESTERASE"/>
    <property type="match status" value="1"/>
</dbReference>
<dbReference type="Pfam" id="PF03009">
    <property type="entry name" value="GDPD"/>
    <property type="match status" value="1"/>
</dbReference>
<evidence type="ECO:0000313" key="9">
    <source>
        <dbReference type="EnsemblPlants" id="Pp3c2_26540V3.3"/>
    </source>
</evidence>
<evidence type="ECO:0000256" key="2">
    <source>
        <dbReference type="ARBA" id="ARBA00012247"/>
    </source>
</evidence>
<dbReference type="EMBL" id="ABEU02000002">
    <property type="status" value="NOT_ANNOTATED_CDS"/>
    <property type="molecule type" value="Genomic_DNA"/>
</dbReference>
<dbReference type="Proteomes" id="UP000006727">
    <property type="component" value="Chromosome 2"/>
</dbReference>
<keyword evidence="10" id="KW-1185">Reference proteome</keyword>
<comment type="similarity">
    <text evidence="1">Belongs to the glycerophosphoryl diester phosphodiesterase family.</text>
</comment>
<evidence type="ECO:0000259" key="8">
    <source>
        <dbReference type="PROSITE" id="PS51704"/>
    </source>
</evidence>
<protein>
    <recommendedName>
        <fullName evidence="2">glycerophosphodiester phosphodiesterase</fullName>
        <ecNumber evidence="2">3.1.4.46</ecNumber>
    </recommendedName>
</protein>
<evidence type="ECO:0000256" key="6">
    <source>
        <dbReference type="ARBA" id="ARBA00023180"/>
    </source>
</evidence>
<dbReference type="Gramene" id="Pp3c2_26540V3.3">
    <property type="protein sequence ID" value="Pp3c2_26540V3.3"/>
    <property type="gene ID" value="Pp3c2_26540"/>
</dbReference>
<dbReference type="GO" id="GO:0008889">
    <property type="term" value="F:glycerophosphodiester phosphodiesterase activity"/>
    <property type="evidence" value="ECO:0007669"/>
    <property type="project" value="UniProtKB-EC"/>
</dbReference>
<dbReference type="Gramene" id="Pp3c2_26540V3.4">
    <property type="protein sequence ID" value="Pp3c2_26540V3.4"/>
    <property type="gene ID" value="Pp3c2_26540"/>
</dbReference>
<proteinExistence type="inferred from homology"/>
<dbReference type="GO" id="GO:0006629">
    <property type="term" value="P:lipid metabolic process"/>
    <property type="evidence" value="ECO:0007669"/>
    <property type="project" value="InterPro"/>
</dbReference>
<comment type="catalytic activity">
    <reaction evidence="7">
        <text>a sn-glycero-3-phosphodiester + H2O = an alcohol + sn-glycerol 3-phosphate + H(+)</text>
        <dbReference type="Rhea" id="RHEA:12969"/>
        <dbReference type="ChEBI" id="CHEBI:15377"/>
        <dbReference type="ChEBI" id="CHEBI:15378"/>
        <dbReference type="ChEBI" id="CHEBI:30879"/>
        <dbReference type="ChEBI" id="CHEBI:57597"/>
        <dbReference type="ChEBI" id="CHEBI:83408"/>
        <dbReference type="EC" id="3.1.4.46"/>
    </reaction>
</comment>
<dbReference type="PANTHER" id="PTHR43620:SF7">
    <property type="entry name" value="GLYCEROPHOSPHODIESTER PHOSPHODIESTERASE GDPD5-RELATED"/>
    <property type="match status" value="1"/>
</dbReference>
<reference evidence="9 10" key="1">
    <citation type="journal article" date="2008" name="Science">
        <title>The Physcomitrella genome reveals evolutionary insights into the conquest of land by plants.</title>
        <authorList>
            <person name="Rensing S."/>
            <person name="Lang D."/>
            <person name="Zimmer A."/>
            <person name="Terry A."/>
            <person name="Salamov A."/>
            <person name="Shapiro H."/>
            <person name="Nishiyama T."/>
            <person name="Perroud P.-F."/>
            <person name="Lindquist E."/>
            <person name="Kamisugi Y."/>
            <person name="Tanahashi T."/>
            <person name="Sakakibara K."/>
            <person name="Fujita T."/>
            <person name="Oishi K."/>
            <person name="Shin-I T."/>
            <person name="Kuroki Y."/>
            <person name="Toyoda A."/>
            <person name="Suzuki Y."/>
            <person name="Hashimoto A."/>
            <person name="Yamaguchi K."/>
            <person name="Sugano A."/>
            <person name="Kohara Y."/>
            <person name="Fujiyama A."/>
            <person name="Anterola A."/>
            <person name="Aoki S."/>
            <person name="Ashton N."/>
            <person name="Barbazuk W.B."/>
            <person name="Barker E."/>
            <person name="Bennetzen J."/>
            <person name="Bezanilla M."/>
            <person name="Blankenship R."/>
            <person name="Cho S.H."/>
            <person name="Dutcher S."/>
            <person name="Estelle M."/>
            <person name="Fawcett J.A."/>
            <person name="Gundlach H."/>
            <person name="Hanada K."/>
            <person name="Heyl A."/>
            <person name="Hicks K.A."/>
            <person name="Hugh J."/>
            <person name="Lohr M."/>
            <person name="Mayer K."/>
            <person name="Melkozernov A."/>
            <person name="Murata T."/>
            <person name="Nelson D."/>
            <person name="Pils B."/>
            <person name="Prigge M."/>
            <person name="Reiss B."/>
            <person name="Renner T."/>
            <person name="Rombauts S."/>
            <person name="Rushton P."/>
            <person name="Sanderfoot A."/>
            <person name="Schween G."/>
            <person name="Shiu S.-H."/>
            <person name="Stueber K."/>
            <person name="Theodoulou F.L."/>
            <person name="Tu H."/>
            <person name="Van de Peer Y."/>
            <person name="Verrier P.J."/>
            <person name="Waters E."/>
            <person name="Wood A."/>
            <person name="Yang L."/>
            <person name="Cove D."/>
            <person name="Cuming A."/>
            <person name="Hasebe M."/>
            <person name="Lucas S."/>
            <person name="Mishler D.B."/>
            <person name="Reski R."/>
            <person name="Grigoriev I."/>
            <person name="Quatrano R.S."/>
            <person name="Boore J.L."/>
        </authorList>
    </citation>
    <scope>NUCLEOTIDE SEQUENCE [LARGE SCALE GENOMIC DNA]</scope>
    <source>
        <strain evidence="9 10">cv. Gransden 2004</strain>
    </source>
</reference>
<evidence type="ECO:0000313" key="10">
    <source>
        <dbReference type="Proteomes" id="UP000006727"/>
    </source>
</evidence>
<keyword evidence="5" id="KW-0378">Hydrolase</keyword>
<dbReference type="SUPFAM" id="SSF51695">
    <property type="entry name" value="PLC-like phosphodiesterases"/>
    <property type="match status" value="2"/>
</dbReference>
<dbReference type="Gene3D" id="3.20.20.190">
    <property type="entry name" value="Phosphatidylinositol (PI) phosphodiesterase"/>
    <property type="match status" value="2"/>
</dbReference>
<evidence type="ECO:0000256" key="5">
    <source>
        <dbReference type="ARBA" id="ARBA00022801"/>
    </source>
</evidence>
<dbReference type="GO" id="GO:0006071">
    <property type="term" value="P:glycerol metabolic process"/>
    <property type="evidence" value="ECO:0007669"/>
    <property type="project" value="UniProtKB-KW"/>
</dbReference>
<dbReference type="InterPro" id="IPR030395">
    <property type="entry name" value="GP_PDE_dom"/>
</dbReference>
<keyword evidence="6" id="KW-0325">Glycoprotein</keyword>
<evidence type="ECO:0000256" key="4">
    <source>
        <dbReference type="ARBA" id="ARBA00022798"/>
    </source>
</evidence>
<evidence type="ECO:0000256" key="3">
    <source>
        <dbReference type="ARBA" id="ARBA00022729"/>
    </source>
</evidence>
<reference evidence="9 10" key="2">
    <citation type="journal article" date="2018" name="Plant J.">
        <title>The Physcomitrella patens chromosome-scale assembly reveals moss genome structure and evolution.</title>
        <authorList>
            <person name="Lang D."/>
            <person name="Ullrich K.K."/>
            <person name="Murat F."/>
            <person name="Fuchs J."/>
            <person name="Jenkins J."/>
            <person name="Haas F.B."/>
            <person name="Piednoel M."/>
            <person name="Gundlach H."/>
            <person name="Van Bel M."/>
            <person name="Meyberg R."/>
            <person name="Vives C."/>
            <person name="Morata J."/>
            <person name="Symeonidi A."/>
            <person name="Hiss M."/>
            <person name="Muchero W."/>
            <person name="Kamisugi Y."/>
            <person name="Saleh O."/>
            <person name="Blanc G."/>
            <person name="Decker E.L."/>
            <person name="van Gessel N."/>
            <person name="Grimwood J."/>
            <person name="Hayes R.D."/>
            <person name="Graham S.W."/>
            <person name="Gunter L.E."/>
            <person name="McDaniel S.F."/>
            <person name="Hoernstein S.N.W."/>
            <person name="Larsson A."/>
            <person name="Li F.W."/>
            <person name="Perroud P.F."/>
            <person name="Phillips J."/>
            <person name="Ranjan P."/>
            <person name="Rokshar D.S."/>
            <person name="Rothfels C.J."/>
            <person name="Schneider L."/>
            <person name="Shu S."/>
            <person name="Stevenson D.W."/>
            <person name="Thummler F."/>
            <person name="Tillich M."/>
            <person name="Villarreal Aguilar J.C."/>
            <person name="Widiez T."/>
            <person name="Wong G.K."/>
            <person name="Wymore A."/>
            <person name="Zhang Y."/>
            <person name="Zimmer A.D."/>
            <person name="Quatrano R.S."/>
            <person name="Mayer K.F.X."/>
            <person name="Goodstein D."/>
            <person name="Casacuberta J.M."/>
            <person name="Vandepoele K."/>
            <person name="Reski R."/>
            <person name="Cuming A.C."/>
            <person name="Tuskan G.A."/>
            <person name="Maumus F."/>
            <person name="Salse J."/>
            <person name="Schmutz J."/>
            <person name="Rensing S.A."/>
        </authorList>
    </citation>
    <scope>NUCLEOTIDE SEQUENCE [LARGE SCALE GENOMIC DNA]</scope>
    <source>
        <strain evidence="9 10">cv. Gransden 2004</strain>
    </source>
</reference>
<dbReference type="FunFam" id="3.20.20.190:FF:000011">
    <property type="entry name" value="Glycerophosphodiester phosphodiesterase GDPDL3"/>
    <property type="match status" value="1"/>
</dbReference>
<gene>
    <name evidence="9" type="primary">LOC112276983</name>
</gene>
<evidence type="ECO:0000256" key="7">
    <source>
        <dbReference type="ARBA" id="ARBA00047512"/>
    </source>
</evidence>
<reference evidence="9" key="3">
    <citation type="submission" date="2020-12" db="UniProtKB">
        <authorList>
            <consortium name="EnsemblPlants"/>
        </authorList>
    </citation>
    <scope>IDENTIFICATION</scope>
</reference>
<dbReference type="RefSeq" id="XP_024364652.1">
    <property type="nucleotide sequence ID" value="XM_024508884.2"/>
</dbReference>
<evidence type="ECO:0000256" key="1">
    <source>
        <dbReference type="ARBA" id="ARBA00007277"/>
    </source>
</evidence>
<feature type="domain" description="GP-PDE" evidence="8">
    <location>
        <begin position="282"/>
        <end position="590"/>
    </location>
</feature>
<dbReference type="InterPro" id="IPR017946">
    <property type="entry name" value="PLC-like_Pdiesterase_TIM-brl"/>
</dbReference>
<organism evidence="9 10">
    <name type="scientific">Physcomitrium patens</name>
    <name type="common">Spreading-leaved earth moss</name>
    <name type="synonym">Physcomitrella patens</name>
    <dbReference type="NCBI Taxonomy" id="3218"/>
    <lineage>
        <taxon>Eukaryota</taxon>
        <taxon>Viridiplantae</taxon>
        <taxon>Streptophyta</taxon>
        <taxon>Embryophyta</taxon>
        <taxon>Bryophyta</taxon>
        <taxon>Bryophytina</taxon>
        <taxon>Bryopsida</taxon>
        <taxon>Funariidae</taxon>
        <taxon>Funariales</taxon>
        <taxon>Funariaceae</taxon>
        <taxon>Physcomitrium</taxon>
    </lineage>
</organism>
<dbReference type="EnsemblPlants" id="Pp3c2_26540V3.3">
    <property type="protein sequence ID" value="Pp3c2_26540V3.3"/>
    <property type="gene ID" value="Pp3c2_26540"/>
</dbReference>
<name>A0A7I4D4R6_PHYPA</name>
<dbReference type="AlphaFoldDB" id="A0A7I4D4R6"/>